<gene>
    <name evidence="2" type="ORF">SAMD00023353_0203110</name>
</gene>
<dbReference type="EMBL" id="DF977447">
    <property type="protein sequence ID" value="GAW25176.1"/>
    <property type="molecule type" value="Genomic_DNA"/>
</dbReference>
<reference evidence="2" key="1">
    <citation type="submission" date="2016-03" db="EMBL/GenBank/DDBJ databases">
        <title>Draft genome sequence of Rosellinia necatrix.</title>
        <authorList>
            <person name="Kanematsu S."/>
        </authorList>
    </citation>
    <scope>NUCLEOTIDE SEQUENCE [LARGE SCALE GENOMIC DNA]</scope>
    <source>
        <strain evidence="2">W97</strain>
    </source>
</reference>
<dbReference type="Proteomes" id="UP000054516">
    <property type="component" value="Unassembled WGS sequence"/>
</dbReference>
<keyword evidence="1" id="KW-0472">Membrane</keyword>
<evidence type="ECO:0000313" key="3">
    <source>
        <dbReference type="Proteomes" id="UP000054516"/>
    </source>
</evidence>
<keyword evidence="1" id="KW-0812">Transmembrane</keyword>
<feature type="transmembrane region" description="Helical" evidence="1">
    <location>
        <begin position="47"/>
        <end position="64"/>
    </location>
</feature>
<keyword evidence="3" id="KW-1185">Reference proteome</keyword>
<evidence type="ECO:0000256" key="1">
    <source>
        <dbReference type="SAM" id="Phobius"/>
    </source>
</evidence>
<accession>A0A1S8A4Z8</accession>
<keyword evidence="1" id="KW-1133">Transmembrane helix</keyword>
<sequence>MDNVGKTSAGNGDVEEKLAVEEIETKPGEPIIDEAWLAAEKSLMRKLDFTLVPICWILYVFNYLDRNNLA</sequence>
<proteinExistence type="predicted"/>
<dbReference type="AlphaFoldDB" id="A0A1S8A4Z8"/>
<protein>
    <submittedName>
        <fullName evidence="2">Putative major facilitator superfamily transporter</fullName>
    </submittedName>
</protein>
<name>A0A1S8A4Z8_ROSNE</name>
<dbReference type="OrthoDB" id="4960102at2759"/>
<organism evidence="2">
    <name type="scientific">Rosellinia necatrix</name>
    <name type="common">White root-rot fungus</name>
    <dbReference type="NCBI Taxonomy" id="77044"/>
    <lineage>
        <taxon>Eukaryota</taxon>
        <taxon>Fungi</taxon>
        <taxon>Dikarya</taxon>
        <taxon>Ascomycota</taxon>
        <taxon>Pezizomycotina</taxon>
        <taxon>Sordariomycetes</taxon>
        <taxon>Xylariomycetidae</taxon>
        <taxon>Xylariales</taxon>
        <taxon>Xylariaceae</taxon>
        <taxon>Rosellinia</taxon>
    </lineage>
</organism>
<evidence type="ECO:0000313" key="2">
    <source>
        <dbReference type="EMBL" id="GAW25176.1"/>
    </source>
</evidence>